<dbReference type="InterPro" id="IPR016187">
    <property type="entry name" value="CTDL_fold"/>
</dbReference>
<reference evidence="5" key="2">
    <citation type="submission" date="2025-09" db="UniProtKB">
        <authorList>
            <consortium name="Ensembl"/>
        </authorList>
    </citation>
    <scope>IDENTIFICATION</scope>
</reference>
<dbReference type="GO" id="GO:0016020">
    <property type="term" value="C:membrane"/>
    <property type="evidence" value="ECO:0007669"/>
    <property type="project" value="UniProtKB-SubCell"/>
</dbReference>
<keyword evidence="3" id="KW-0472">Membrane</keyword>
<dbReference type="Ensembl" id="ENSCPGT00000001851.1">
    <property type="protein sequence ID" value="ENSCPGP00000001684.1"/>
    <property type="gene ID" value="ENSCPGG00000000962.1"/>
</dbReference>
<keyword evidence="6" id="KW-1185">Reference proteome</keyword>
<evidence type="ECO:0000259" key="4">
    <source>
        <dbReference type="PROSITE" id="PS50041"/>
    </source>
</evidence>
<dbReference type="InterPro" id="IPR042808">
    <property type="entry name" value="CLEC7A"/>
</dbReference>
<dbReference type="PROSITE" id="PS50041">
    <property type="entry name" value="C_TYPE_LECTIN_2"/>
    <property type="match status" value="1"/>
</dbReference>
<dbReference type="Gene3D" id="3.10.100.10">
    <property type="entry name" value="Mannose-Binding Protein A, subunit A"/>
    <property type="match status" value="1"/>
</dbReference>
<comment type="subcellular location">
    <subcellularLocation>
        <location evidence="1">Membrane</location>
        <topology evidence="1">Single-pass membrane protein</topology>
    </subcellularLocation>
</comment>
<dbReference type="PANTHER" id="PTHR47218">
    <property type="entry name" value="C-TYPE LECTIN DOMAIN FAMILY 7 MEMBER A"/>
    <property type="match status" value="1"/>
</dbReference>
<keyword evidence="2" id="KW-0430">Lectin</keyword>
<proteinExistence type="predicted"/>
<name>A0A8C3PHE4_9CHAR</name>
<evidence type="ECO:0000256" key="2">
    <source>
        <dbReference type="ARBA" id="ARBA00022734"/>
    </source>
</evidence>
<evidence type="ECO:0000256" key="1">
    <source>
        <dbReference type="ARBA" id="ARBA00004167"/>
    </source>
</evidence>
<organism evidence="5 6">
    <name type="scientific">Calidris pygmaea</name>
    <name type="common">Spoon-billed sandpiper</name>
    <dbReference type="NCBI Taxonomy" id="425635"/>
    <lineage>
        <taxon>Eukaryota</taxon>
        <taxon>Metazoa</taxon>
        <taxon>Chordata</taxon>
        <taxon>Craniata</taxon>
        <taxon>Vertebrata</taxon>
        <taxon>Euteleostomi</taxon>
        <taxon>Archelosauria</taxon>
        <taxon>Archosauria</taxon>
        <taxon>Dinosauria</taxon>
        <taxon>Saurischia</taxon>
        <taxon>Theropoda</taxon>
        <taxon>Coelurosauria</taxon>
        <taxon>Aves</taxon>
        <taxon>Neognathae</taxon>
        <taxon>Neoaves</taxon>
        <taxon>Charadriiformes</taxon>
        <taxon>Scolopacidae</taxon>
        <taxon>Calidris</taxon>
    </lineage>
</organism>
<protein>
    <recommendedName>
        <fullName evidence="4">C-type lectin domain-containing protein</fullName>
    </recommendedName>
</protein>
<accession>A0A8C3PHE4</accession>
<dbReference type="SMART" id="SM00034">
    <property type="entry name" value="CLECT"/>
    <property type="match status" value="1"/>
</dbReference>
<dbReference type="Proteomes" id="UP000694419">
    <property type="component" value="Unplaced"/>
</dbReference>
<dbReference type="Pfam" id="PF00059">
    <property type="entry name" value="Lectin_C"/>
    <property type="match status" value="1"/>
</dbReference>
<dbReference type="PANTHER" id="PTHR47218:SF2">
    <property type="entry name" value="C-TYPE LECTIN DOMAIN-CONTAINING PROTEIN"/>
    <property type="match status" value="1"/>
</dbReference>
<dbReference type="CDD" id="cd03593">
    <property type="entry name" value="CLECT_NK_receptors_like"/>
    <property type="match status" value="1"/>
</dbReference>
<dbReference type="GO" id="GO:0071226">
    <property type="term" value="P:cellular response to molecule of fungal origin"/>
    <property type="evidence" value="ECO:0007669"/>
    <property type="project" value="InterPro"/>
</dbReference>
<evidence type="ECO:0000313" key="5">
    <source>
        <dbReference type="Ensembl" id="ENSCPGP00000001684.1"/>
    </source>
</evidence>
<feature type="transmembrane region" description="Helical" evidence="3">
    <location>
        <begin position="28"/>
        <end position="48"/>
    </location>
</feature>
<evidence type="ECO:0000256" key="3">
    <source>
        <dbReference type="SAM" id="Phobius"/>
    </source>
</evidence>
<sequence length="206" mass="23050">MTDSRSCCFSFFLSVSDSLSPSSCWRLATVTLGVFCLSSVVAAGVLAAKCKISLVETAITDRPDQVVFCFPGHKCIPCPENWLQYGEDCYYFSKEWKTWKESKAQCSALESRFLKIESKEELVKSYSSNTFWIGLSRNGTEGPWLWEDGSAFPPDLEKSFQMGLDAYGLKNQKVNTQCIFVEESQQYLKPRNASIAASGLFCCNGH</sequence>
<keyword evidence="3" id="KW-0812">Transmembrane</keyword>
<reference evidence="5" key="1">
    <citation type="submission" date="2025-08" db="UniProtKB">
        <authorList>
            <consortium name="Ensembl"/>
        </authorList>
    </citation>
    <scope>IDENTIFICATION</scope>
</reference>
<evidence type="ECO:0000313" key="6">
    <source>
        <dbReference type="Proteomes" id="UP000694419"/>
    </source>
</evidence>
<dbReference type="InterPro" id="IPR001304">
    <property type="entry name" value="C-type_lectin-like"/>
</dbReference>
<dbReference type="InterPro" id="IPR016186">
    <property type="entry name" value="C-type_lectin-like/link_sf"/>
</dbReference>
<dbReference type="AlphaFoldDB" id="A0A8C3PHE4"/>
<keyword evidence="3" id="KW-1133">Transmembrane helix</keyword>
<dbReference type="SUPFAM" id="SSF56436">
    <property type="entry name" value="C-type lectin-like"/>
    <property type="match status" value="1"/>
</dbReference>
<dbReference type="InterPro" id="IPR033992">
    <property type="entry name" value="NKR-like_CTLD"/>
</dbReference>
<dbReference type="GO" id="GO:0001872">
    <property type="term" value="F:(1-&gt;3)-beta-D-glucan binding"/>
    <property type="evidence" value="ECO:0007669"/>
    <property type="project" value="InterPro"/>
</dbReference>
<feature type="domain" description="C-type lectin" evidence="4">
    <location>
        <begin position="85"/>
        <end position="204"/>
    </location>
</feature>